<reference evidence="2 3" key="1">
    <citation type="journal article" date="2024" name="BMC Genomics">
        <title>De novo assembly and annotation of Popillia japonica's genome with initial clues to its potential as an invasive pest.</title>
        <authorList>
            <person name="Cucini C."/>
            <person name="Boschi S."/>
            <person name="Funari R."/>
            <person name="Cardaioli E."/>
            <person name="Iannotti N."/>
            <person name="Marturano G."/>
            <person name="Paoli F."/>
            <person name="Bruttini M."/>
            <person name="Carapelli A."/>
            <person name="Frati F."/>
            <person name="Nardi F."/>
        </authorList>
    </citation>
    <scope>NUCLEOTIDE SEQUENCE [LARGE SCALE GENOMIC DNA]</scope>
    <source>
        <strain evidence="2">DMR45628</strain>
    </source>
</reference>
<feature type="region of interest" description="Disordered" evidence="1">
    <location>
        <begin position="77"/>
        <end position="138"/>
    </location>
</feature>
<evidence type="ECO:0000256" key="1">
    <source>
        <dbReference type="SAM" id="MobiDB-lite"/>
    </source>
</evidence>
<evidence type="ECO:0000313" key="3">
    <source>
        <dbReference type="Proteomes" id="UP001458880"/>
    </source>
</evidence>
<keyword evidence="3" id="KW-1185">Reference proteome</keyword>
<dbReference type="EMBL" id="JASPKY010000436">
    <property type="protein sequence ID" value="KAK9700483.1"/>
    <property type="molecule type" value="Genomic_DNA"/>
</dbReference>
<feature type="compositionally biased region" description="Basic and acidic residues" evidence="1">
    <location>
        <begin position="77"/>
        <end position="86"/>
    </location>
</feature>
<dbReference type="Proteomes" id="UP001458880">
    <property type="component" value="Unassembled WGS sequence"/>
</dbReference>
<feature type="compositionally biased region" description="Polar residues" evidence="1">
    <location>
        <begin position="118"/>
        <end position="130"/>
    </location>
</feature>
<protein>
    <submittedName>
        <fullName evidence="2">Uncharacterized protein</fullName>
    </submittedName>
</protein>
<sequence>MRIPRAYETAISAEDILKADEDAILDFWDDFSTSGNWHSLVGAAGLTLKHEVEKQVGVIYPDMSSRQRYKPLSFTNRKEEHEEHQRQQHQPSGSRDVSDIGQDETNSPMATDVVDAPQTENSIDNRNGVTNPDKHISAPDNCKDTSEVVNWEFSTTVKLCEDCVRAIYPLDVLDRINQHTLCYFTDILSIDDDELSGQEESVEIISDLSEYICSYLPDSVSLSRRRHQTAST</sequence>
<dbReference type="AlphaFoldDB" id="A0AAW1JC26"/>
<comment type="caution">
    <text evidence="2">The sequence shown here is derived from an EMBL/GenBank/DDBJ whole genome shotgun (WGS) entry which is preliminary data.</text>
</comment>
<gene>
    <name evidence="2" type="ORF">QE152_g31194</name>
</gene>
<accession>A0AAW1JC26</accession>
<organism evidence="2 3">
    <name type="scientific">Popillia japonica</name>
    <name type="common">Japanese beetle</name>
    <dbReference type="NCBI Taxonomy" id="7064"/>
    <lineage>
        <taxon>Eukaryota</taxon>
        <taxon>Metazoa</taxon>
        <taxon>Ecdysozoa</taxon>
        <taxon>Arthropoda</taxon>
        <taxon>Hexapoda</taxon>
        <taxon>Insecta</taxon>
        <taxon>Pterygota</taxon>
        <taxon>Neoptera</taxon>
        <taxon>Endopterygota</taxon>
        <taxon>Coleoptera</taxon>
        <taxon>Polyphaga</taxon>
        <taxon>Scarabaeiformia</taxon>
        <taxon>Scarabaeidae</taxon>
        <taxon>Rutelinae</taxon>
        <taxon>Popillia</taxon>
    </lineage>
</organism>
<evidence type="ECO:0000313" key="2">
    <source>
        <dbReference type="EMBL" id="KAK9700483.1"/>
    </source>
</evidence>
<name>A0AAW1JC26_POPJA</name>
<proteinExistence type="predicted"/>